<proteinExistence type="predicted"/>
<dbReference type="GeneID" id="9226948"/>
<feature type="signal peptide" evidence="1">
    <location>
        <begin position="1"/>
        <end position="20"/>
    </location>
</feature>
<evidence type="ECO:0000256" key="1">
    <source>
        <dbReference type="SAM" id="SignalP"/>
    </source>
</evidence>
<accession>C5FWM4</accession>
<dbReference type="OMA" id="NIPMCYD"/>
<protein>
    <submittedName>
        <fullName evidence="2">Uncharacterized protein</fullName>
    </submittedName>
</protein>
<sequence length="282" mass="28677">MRFFSLPLLVWLATTAAASAATCNRGYEPCEAKGAGSGSPPAIGPDMVGFYADVVNSANGAGSKKRSPDEIHDVIARDDGGQSKLCCMEPSTGIRCLLLRGVKISFCWDRFTTNYYFADGSYGSVTTGEYHLANGDSVNLIMGNYTRSGGETGNLYGDGTPSPNLSTLPIPTQFTSKGVGTAIPGSELGGAATYTVSEGTTRPPTTIPATTIAASTDSAGVVVPGTTVQATVVPGTTVGPATVTVTAPGKNPTAPPNAGSQTVPLGYTLMASMVLMACGILS</sequence>
<dbReference type="OrthoDB" id="3438781at2759"/>
<dbReference type="EMBL" id="DS995706">
    <property type="protein sequence ID" value="EEQ34308.1"/>
    <property type="molecule type" value="Genomic_DNA"/>
</dbReference>
<evidence type="ECO:0000313" key="2">
    <source>
        <dbReference type="EMBL" id="EEQ34308.1"/>
    </source>
</evidence>
<organism evidence="2 3">
    <name type="scientific">Arthroderma otae (strain ATCC MYA-4605 / CBS 113480)</name>
    <name type="common">Microsporum canis</name>
    <dbReference type="NCBI Taxonomy" id="554155"/>
    <lineage>
        <taxon>Eukaryota</taxon>
        <taxon>Fungi</taxon>
        <taxon>Dikarya</taxon>
        <taxon>Ascomycota</taxon>
        <taxon>Pezizomycotina</taxon>
        <taxon>Eurotiomycetes</taxon>
        <taxon>Eurotiomycetidae</taxon>
        <taxon>Onygenales</taxon>
        <taxon>Arthrodermataceae</taxon>
        <taxon>Microsporum</taxon>
    </lineage>
</organism>
<dbReference type="VEuPathDB" id="FungiDB:MCYG_07127"/>
<dbReference type="HOGENOM" id="CLU_071858_1_0_1"/>
<name>C5FWM4_ARTOC</name>
<dbReference type="eggNOG" id="ENOG502S2DA">
    <property type="taxonomic scope" value="Eukaryota"/>
</dbReference>
<gene>
    <name evidence="2" type="ORF">MCYG_07127</name>
</gene>
<evidence type="ECO:0000313" key="3">
    <source>
        <dbReference type="Proteomes" id="UP000002035"/>
    </source>
</evidence>
<feature type="chain" id="PRO_5002951841" evidence="1">
    <location>
        <begin position="21"/>
        <end position="282"/>
    </location>
</feature>
<keyword evidence="1" id="KW-0732">Signal</keyword>
<dbReference type="RefSeq" id="XP_002845163.1">
    <property type="nucleotide sequence ID" value="XM_002845117.1"/>
</dbReference>
<dbReference type="AlphaFoldDB" id="C5FWM4"/>
<keyword evidence="3" id="KW-1185">Reference proteome</keyword>
<reference evidence="3" key="1">
    <citation type="journal article" date="2012" name="MBio">
        <title>Comparative genome analysis of Trichophyton rubrum and related dermatophytes reveals candidate genes involved in infection.</title>
        <authorList>
            <person name="Martinez D.A."/>
            <person name="Oliver B.G."/>
            <person name="Graeser Y."/>
            <person name="Goldberg J.M."/>
            <person name="Li W."/>
            <person name="Martinez-Rossi N.M."/>
            <person name="Monod M."/>
            <person name="Shelest E."/>
            <person name="Barton R.C."/>
            <person name="Birch E."/>
            <person name="Brakhage A.A."/>
            <person name="Chen Z."/>
            <person name="Gurr S.J."/>
            <person name="Heiman D."/>
            <person name="Heitman J."/>
            <person name="Kosti I."/>
            <person name="Rossi A."/>
            <person name="Saif S."/>
            <person name="Samalova M."/>
            <person name="Saunders C.W."/>
            <person name="Shea T."/>
            <person name="Summerbell R.C."/>
            <person name="Xu J."/>
            <person name="Young S."/>
            <person name="Zeng Q."/>
            <person name="Birren B.W."/>
            <person name="Cuomo C.A."/>
            <person name="White T.C."/>
        </authorList>
    </citation>
    <scope>NUCLEOTIDE SEQUENCE [LARGE SCALE GENOMIC DNA]</scope>
    <source>
        <strain evidence="3">ATCC MYA-4605 / CBS 113480</strain>
    </source>
</reference>
<dbReference type="Proteomes" id="UP000002035">
    <property type="component" value="Unassembled WGS sequence"/>
</dbReference>